<sequence length="142" mass="15469">MTGVGVTFGSTHTYRTWGLKLKEVTIGFPEVKTSYVDIPGRNGQLDLTEATFGGVTYGNRELRFVFDARNCSYADWSTLISAIAMAIHGKQLQITLDTDPGYYYTGRCSIDTEKTNDVLAVVGITCNCMPYKTSKSGTGGVL</sequence>
<accession>A0A8S5QG34</accession>
<dbReference type="EMBL" id="BK015646">
    <property type="protein sequence ID" value="DAE17769.1"/>
    <property type="molecule type" value="Genomic_DNA"/>
</dbReference>
<name>A0A8S5QG34_9CAUD</name>
<proteinExistence type="predicted"/>
<reference evidence="1" key="1">
    <citation type="journal article" date="2021" name="Proc. Natl. Acad. Sci. U.S.A.">
        <title>A Catalog of Tens of Thousands of Viruses from Human Metagenomes Reveals Hidden Associations with Chronic Diseases.</title>
        <authorList>
            <person name="Tisza M.J."/>
            <person name="Buck C.B."/>
        </authorList>
    </citation>
    <scope>NUCLEOTIDE SEQUENCE</scope>
    <source>
        <strain evidence="1">CtoOf8</strain>
    </source>
</reference>
<organism evidence="1">
    <name type="scientific">Siphoviridae sp. ctoOf8</name>
    <dbReference type="NCBI Taxonomy" id="2825668"/>
    <lineage>
        <taxon>Viruses</taxon>
        <taxon>Duplodnaviria</taxon>
        <taxon>Heunggongvirae</taxon>
        <taxon>Uroviricota</taxon>
        <taxon>Caudoviricetes</taxon>
    </lineage>
</organism>
<dbReference type="Gene3D" id="2.40.30.200">
    <property type="match status" value="1"/>
</dbReference>
<protein>
    <submittedName>
        <fullName evidence="1">Distal tail protein</fullName>
    </submittedName>
</protein>
<evidence type="ECO:0000313" key="1">
    <source>
        <dbReference type="EMBL" id="DAE17769.1"/>
    </source>
</evidence>